<dbReference type="PROSITE" id="PS50943">
    <property type="entry name" value="HTH_CROC1"/>
    <property type="match status" value="1"/>
</dbReference>
<dbReference type="Gene3D" id="1.10.260.40">
    <property type="entry name" value="lambda repressor-like DNA-binding domains"/>
    <property type="match status" value="1"/>
</dbReference>
<protein>
    <submittedName>
        <fullName evidence="2">Helix-turn-helix domain-containing protein</fullName>
    </submittedName>
</protein>
<dbReference type="InterPro" id="IPR043917">
    <property type="entry name" value="DUF5753"/>
</dbReference>
<dbReference type="CDD" id="cd00093">
    <property type="entry name" value="HTH_XRE"/>
    <property type="match status" value="1"/>
</dbReference>
<sequence>MPPRSSPTARQQRLGSELRKLREQSGMSAQQAAALLGVDRTRIPNIESGRFGISAERVRTLAFNYGCPDTGLVDLLAGMTQERDRGWWEEHRGLLPPALLDIAELEFHASELETSVTTHIPGLLQTEEHARAVFDTAVPPLPEPDLEARLALRLHRQQILDRDRPVRYEAVIHEAALRMQFGGPKVARAQLEHILNHTERDTVSVRVIPFTAGGFPGAGQSFTYVTAPVPQLDTVQLDSSHGSLLLDTDMQLRRYRGLLDRLRGLALSATESRAFVRAISQDL</sequence>
<accession>A0AB39T820</accession>
<proteinExistence type="predicted"/>
<dbReference type="InterPro" id="IPR001387">
    <property type="entry name" value="Cro/C1-type_HTH"/>
</dbReference>
<organism evidence="2">
    <name type="scientific">Streptomyces sp. R44</name>
    <dbReference type="NCBI Taxonomy" id="3238633"/>
    <lineage>
        <taxon>Bacteria</taxon>
        <taxon>Bacillati</taxon>
        <taxon>Actinomycetota</taxon>
        <taxon>Actinomycetes</taxon>
        <taxon>Kitasatosporales</taxon>
        <taxon>Streptomycetaceae</taxon>
        <taxon>Streptomyces</taxon>
    </lineage>
</organism>
<reference evidence="2" key="1">
    <citation type="submission" date="2024-07" db="EMBL/GenBank/DDBJ databases">
        <authorList>
            <person name="Yu S.T."/>
        </authorList>
    </citation>
    <scope>NUCLEOTIDE SEQUENCE</scope>
    <source>
        <strain evidence="2">R44</strain>
    </source>
</reference>
<evidence type="ECO:0000313" key="2">
    <source>
        <dbReference type="EMBL" id="XDQ75022.1"/>
    </source>
</evidence>
<dbReference type="EMBL" id="CP163444">
    <property type="protein sequence ID" value="XDQ75022.1"/>
    <property type="molecule type" value="Genomic_DNA"/>
</dbReference>
<gene>
    <name evidence="2" type="ORF">AB5J54_32820</name>
</gene>
<dbReference type="Pfam" id="PF19054">
    <property type="entry name" value="DUF5753"/>
    <property type="match status" value="1"/>
</dbReference>
<name>A0AB39T820_9ACTN</name>
<evidence type="ECO:0000259" key="1">
    <source>
        <dbReference type="PROSITE" id="PS50943"/>
    </source>
</evidence>
<dbReference type="GO" id="GO:0003677">
    <property type="term" value="F:DNA binding"/>
    <property type="evidence" value="ECO:0007669"/>
    <property type="project" value="InterPro"/>
</dbReference>
<dbReference type="SUPFAM" id="SSF47413">
    <property type="entry name" value="lambda repressor-like DNA-binding domains"/>
    <property type="match status" value="1"/>
</dbReference>
<feature type="domain" description="HTH cro/C1-type" evidence="1">
    <location>
        <begin position="18"/>
        <end position="72"/>
    </location>
</feature>
<dbReference type="RefSeq" id="WP_369147541.1">
    <property type="nucleotide sequence ID" value="NZ_CP163444.1"/>
</dbReference>
<dbReference type="AlphaFoldDB" id="A0AB39T820"/>
<dbReference type="InterPro" id="IPR010982">
    <property type="entry name" value="Lambda_DNA-bd_dom_sf"/>
</dbReference>
<dbReference type="SMART" id="SM00530">
    <property type="entry name" value="HTH_XRE"/>
    <property type="match status" value="1"/>
</dbReference>
<dbReference type="Pfam" id="PF13560">
    <property type="entry name" value="HTH_31"/>
    <property type="match status" value="1"/>
</dbReference>